<feature type="compositionally biased region" description="Low complexity" evidence="1">
    <location>
        <begin position="74"/>
        <end position="87"/>
    </location>
</feature>
<feature type="region of interest" description="Disordered" evidence="1">
    <location>
        <begin position="67"/>
        <end position="92"/>
    </location>
</feature>
<gene>
    <name evidence="2" type="ORF">A8C32_08105</name>
</gene>
<comment type="caution">
    <text evidence="2">The sequence shown here is derived from an EMBL/GenBank/DDBJ whole genome shotgun (WGS) entry which is preliminary data.</text>
</comment>
<dbReference type="InterPro" id="IPR032871">
    <property type="entry name" value="AHH_dom_containing"/>
</dbReference>
<keyword evidence="3" id="KW-1185">Reference proteome</keyword>
<evidence type="ECO:0000313" key="3">
    <source>
        <dbReference type="Proteomes" id="UP000095713"/>
    </source>
</evidence>
<dbReference type="Proteomes" id="UP000095713">
    <property type="component" value="Unassembled WGS sequence"/>
</dbReference>
<dbReference type="STRING" id="1849968.A8C32_08105"/>
<name>A0A1E5SJ31_9FLAO</name>
<organism evidence="2 3">
    <name type="scientific">Flavivirga aquatica</name>
    <dbReference type="NCBI Taxonomy" id="1849968"/>
    <lineage>
        <taxon>Bacteria</taxon>
        <taxon>Pseudomonadati</taxon>
        <taxon>Bacteroidota</taxon>
        <taxon>Flavobacteriia</taxon>
        <taxon>Flavobacteriales</taxon>
        <taxon>Flavobacteriaceae</taxon>
        <taxon>Flavivirga</taxon>
    </lineage>
</organism>
<dbReference type="RefSeq" id="WP_069831811.1">
    <property type="nucleotide sequence ID" value="NZ_MDJD01000054.1"/>
</dbReference>
<reference evidence="2 3" key="1">
    <citation type="submission" date="2016-05" db="EMBL/GenBank/DDBJ databases">
        <title>Draft Genome Sequence of Algibacter sp. Strain SK-16 Isolated from the Surface Water of Aburatsubo Inlet.</title>
        <authorList>
            <person name="Wong S.-K."/>
            <person name="Yoshizawa S."/>
            <person name="Nakajima Y."/>
            <person name="Ogura Y."/>
            <person name="Tetsuya H."/>
            <person name="Hamasaki K."/>
        </authorList>
    </citation>
    <scope>NUCLEOTIDE SEQUENCE [LARGE SCALE GENOMIC DNA]</scope>
    <source>
        <strain evidence="2 3">SK-16</strain>
    </source>
</reference>
<sequence>MNQKSNTEITCLWSCGTVHTPPRNCTAGGNHSPEEINECEGSPGQLPSAGEIQAYCFEYGCTTEGGGSNENTNTSSPQGSTTGSSPFTPVPTPKGWTPEYVCVKTDPINGSCVETVPYTPIISSPVIPNDLGIKLYEALNIEVSSNEYDWLEAHHFERRRVSEFLIDNGFSSEAVTEVSMRIKTEMVNDADPTTPQWNFSKKGTYLNREALKYKATSDVLGTFGTEKMYLLENGLVLYVANGKKRINKASVSLPSSEVSNEGYHYIYSFDTKKYYEYRLPPTSYQNADINFLLDAFWAGTKTVAKYATPLEDAIILLDGKDFDGVAQSKVQTAGFMLVGFIPGGKILKPVSKIVKNSNAALAGWKIITKIGDDTVSLSFKVINGVVEFGNRSKLTKIIKTTSLEEAHHIIPWNKLDNEVIQEAAYAGFHMNAKINGRALQKFSSLTGDGLHGNHPAYDKYVQKRLNDFIWKTSKEARNFLEEILIPELNEHIDDAVDSTMNLNAYFRDVINPANGID</sequence>
<evidence type="ECO:0000313" key="2">
    <source>
        <dbReference type="EMBL" id="OEJ99128.1"/>
    </source>
</evidence>
<proteinExistence type="predicted"/>
<evidence type="ECO:0000256" key="1">
    <source>
        <dbReference type="SAM" id="MobiDB-lite"/>
    </source>
</evidence>
<dbReference type="EMBL" id="MDJD01000054">
    <property type="protein sequence ID" value="OEJ99128.1"/>
    <property type="molecule type" value="Genomic_DNA"/>
</dbReference>
<protein>
    <submittedName>
        <fullName evidence="2">Uncharacterized protein</fullName>
    </submittedName>
</protein>
<feature type="region of interest" description="Disordered" evidence="1">
    <location>
        <begin position="24"/>
        <end position="44"/>
    </location>
</feature>
<dbReference type="Pfam" id="PF14412">
    <property type="entry name" value="AHH"/>
    <property type="match status" value="1"/>
</dbReference>
<dbReference type="AlphaFoldDB" id="A0A1E5SJ31"/>
<dbReference type="OrthoDB" id="1375493at2"/>
<accession>A0A1E5SJ31</accession>